<gene>
    <name evidence="2" type="ORF">WR25_24498</name>
</gene>
<accession>A0A2A2M6K8</accession>
<dbReference type="EMBL" id="LIAE01004257">
    <property type="protein sequence ID" value="PAV93797.1"/>
    <property type="molecule type" value="Genomic_DNA"/>
</dbReference>
<dbReference type="Proteomes" id="UP000218231">
    <property type="component" value="Unassembled WGS sequence"/>
</dbReference>
<organism evidence="2 3">
    <name type="scientific">Diploscapter pachys</name>
    <dbReference type="NCBI Taxonomy" id="2018661"/>
    <lineage>
        <taxon>Eukaryota</taxon>
        <taxon>Metazoa</taxon>
        <taxon>Ecdysozoa</taxon>
        <taxon>Nematoda</taxon>
        <taxon>Chromadorea</taxon>
        <taxon>Rhabditida</taxon>
        <taxon>Rhabditina</taxon>
        <taxon>Rhabditomorpha</taxon>
        <taxon>Rhabditoidea</taxon>
        <taxon>Rhabditidae</taxon>
        <taxon>Diploscapter</taxon>
    </lineage>
</organism>
<dbReference type="AlphaFoldDB" id="A0A2A2M6K8"/>
<feature type="compositionally biased region" description="Polar residues" evidence="1">
    <location>
        <begin position="69"/>
        <end position="81"/>
    </location>
</feature>
<evidence type="ECO:0000256" key="1">
    <source>
        <dbReference type="SAM" id="MobiDB-lite"/>
    </source>
</evidence>
<feature type="region of interest" description="Disordered" evidence="1">
    <location>
        <begin position="61"/>
        <end position="99"/>
    </location>
</feature>
<comment type="caution">
    <text evidence="2">The sequence shown here is derived from an EMBL/GenBank/DDBJ whole genome shotgun (WGS) entry which is preliminary data.</text>
</comment>
<name>A0A2A2M6K8_9BILA</name>
<evidence type="ECO:0000313" key="3">
    <source>
        <dbReference type="Proteomes" id="UP000218231"/>
    </source>
</evidence>
<reference evidence="2 3" key="1">
    <citation type="journal article" date="2017" name="Curr. Biol.">
        <title>Genome architecture and evolution of a unichromosomal asexual nematode.</title>
        <authorList>
            <person name="Fradin H."/>
            <person name="Zegar C."/>
            <person name="Gutwein M."/>
            <person name="Lucas J."/>
            <person name="Kovtun M."/>
            <person name="Corcoran D."/>
            <person name="Baugh L.R."/>
            <person name="Kiontke K."/>
            <person name="Gunsalus K."/>
            <person name="Fitch D.H."/>
            <person name="Piano F."/>
        </authorList>
    </citation>
    <scope>NUCLEOTIDE SEQUENCE [LARGE SCALE GENOMIC DNA]</scope>
    <source>
        <strain evidence="2">PF1309</strain>
    </source>
</reference>
<sequence>MPAFWPMPAKLKPCTENTESTASFSFCRKWFSSAAIDSSVRSWVAPTGACTSAISTPWSSLGRNELGRRTNSTPISTNSAATMPMKRHGRWMMPRTPRW</sequence>
<keyword evidence="3" id="KW-1185">Reference proteome</keyword>
<protein>
    <submittedName>
        <fullName evidence="2">Uncharacterized protein</fullName>
    </submittedName>
</protein>
<evidence type="ECO:0000313" key="2">
    <source>
        <dbReference type="EMBL" id="PAV93797.1"/>
    </source>
</evidence>
<proteinExistence type="predicted"/>